<dbReference type="GO" id="GO:0016787">
    <property type="term" value="F:hydrolase activity"/>
    <property type="evidence" value="ECO:0007669"/>
    <property type="project" value="UniProtKB-KW"/>
</dbReference>
<evidence type="ECO:0000313" key="9">
    <source>
        <dbReference type="EMBL" id="KAK4263360.1"/>
    </source>
</evidence>
<keyword evidence="10" id="KW-1185">Reference proteome</keyword>
<dbReference type="InterPro" id="IPR014001">
    <property type="entry name" value="Helicase_ATP-bd"/>
</dbReference>
<dbReference type="SMART" id="SM00490">
    <property type="entry name" value="HELICc"/>
    <property type="match status" value="1"/>
</dbReference>
<dbReference type="AlphaFoldDB" id="A0AAE1K3V5"/>
<dbReference type="PROSITE" id="PS51192">
    <property type="entry name" value="HELICASE_ATP_BIND_1"/>
    <property type="match status" value="1"/>
</dbReference>
<keyword evidence="2 5" id="KW-0378">Hydrolase</keyword>
<evidence type="ECO:0000256" key="2">
    <source>
        <dbReference type="ARBA" id="ARBA00022801"/>
    </source>
</evidence>
<evidence type="ECO:0000256" key="1">
    <source>
        <dbReference type="ARBA" id="ARBA00022741"/>
    </source>
</evidence>
<dbReference type="InterPro" id="IPR027417">
    <property type="entry name" value="P-loop_NTPase"/>
</dbReference>
<dbReference type="Pfam" id="PF00271">
    <property type="entry name" value="Helicase_C"/>
    <property type="match status" value="1"/>
</dbReference>
<keyword evidence="1 5" id="KW-0547">Nucleotide-binding</keyword>
<evidence type="ECO:0000259" key="7">
    <source>
        <dbReference type="PROSITE" id="PS51192"/>
    </source>
</evidence>
<name>A0AAE1K3V5_9FABA</name>
<feature type="compositionally biased region" description="Basic and acidic residues" evidence="6">
    <location>
        <begin position="499"/>
        <end position="516"/>
    </location>
</feature>
<feature type="domain" description="Helicase ATP-binding" evidence="7">
    <location>
        <begin position="94"/>
        <end position="267"/>
    </location>
</feature>
<dbReference type="PANTHER" id="PTHR47959">
    <property type="entry name" value="ATP-DEPENDENT RNA HELICASE RHLE-RELATED"/>
    <property type="match status" value="1"/>
</dbReference>
<dbReference type="InterPro" id="IPR000629">
    <property type="entry name" value="RNA-helicase_DEAD-box_CS"/>
</dbReference>
<gene>
    <name evidence="9" type="ORF">QN277_028782</name>
</gene>
<dbReference type="PROSITE" id="PS51194">
    <property type="entry name" value="HELICASE_CTER"/>
    <property type="match status" value="1"/>
</dbReference>
<keyword evidence="3 5" id="KW-0347">Helicase</keyword>
<feature type="compositionally biased region" description="Basic residues" evidence="6">
    <location>
        <begin position="517"/>
        <end position="526"/>
    </location>
</feature>
<evidence type="ECO:0000259" key="8">
    <source>
        <dbReference type="PROSITE" id="PS51194"/>
    </source>
</evidence>
<dbReference type="CDD" id="cd18787">
    <property type="entry name" value="SF2_C_DEAD"/>
    <property type="match status" value="1"/>
</dbReference>
<evidence type="ECO:0000256" key="4">
    <source>
        <dbReference type="ARBA" id="ARBA00022840"/>
    </source>
</evidence>
<comment type="caution">
    <text evidence="9">The sequence shown here is derived from an EMBL/GenBank/DDBJ whole genome shotgun (WGS) entry which is preliminary data.</text>
</comment>
<dbReference type="SUPFAM" id="SSF52540">
    <property type="entry name" value="P-loop containing nucleoside triphosphate hydrolases"/>
    <property type="match status" value="1"/>
</dbReference>
<dbReference type="EMBL" id="JAWXYG010000009">
    <property type="protein sequence ID" value="KAK4263360.1"/>
    <property type="molecule type" value="Genomic_DNA"/>
</dbReference>
<dbReference type="PROSITE" id="PS00039">
    <property type="entry name" value="DEAD_ATP_HELICASE"/>
    <property type="match status" value="1"/>
</dbReference>
<evidence type="ECO:0008006" key="11">
    <source>
        <dbReference type="Google" id="ProtNLM"/>
    </source>
</evidence>
<dbReference type="InterPro" id="IPR050079">
    <property type="entry name" value="DEAD_box_RNA_helicase"/>
</dbReference>
<dbReference type="SMART" id="SM00487">
    <property type="entry name" value="DEXDc"/>
    <property type="match status" value="1"/>
</dbReference>
<accession>A0AAE1K3V5</accession>
<organism evidence="9 10">
    <name type="scientific">Acacia crassicarpa</name>
    <name type="common">northern wattle</name>
    <dbReference type="NCBI Taxonomy" id="499986"/>
    <lineage>
        <taxon>Eukaryota</taxon>
        <taxon>Viridiplantae</taxon>
        <taxon>Streptophyta</taxon>
        <taxon>Embryophyta</taxon>
        <taxon>Tracheophyta</taxon>
        <taxon>Spermatophyta</taxon>
        <taxon>Magnoliopsida</taxon>
        <taxon>eudicotyledons</taxon>
        <taxon>Gunneridae</taxon>
        <taxon>Pentapetalae</taxon>
        <taxon>rosids</taxon>
        <taxon>fabids</taxon>
        <taxon>Fabales</taxon>
        <taxon>Fabaceae</taxon>
        <taxon>Caesalpinioideae</taxon>
        <taxon>mimosoid clade</taxon>
        <taxon>Acacieae</taxon>
        <taxon>Acacia</taxon>
    </lineage>
</organism>
<feature type="compositionally biased region" description="Basic residues" evidence="6">
    <location>
        <begin position="487"/>
        <end position="498"/>
    </location>
</feature>
<dbReference type="InterPro" id="IPR011545">
    <property type="entry name" value="DEAD/DEAH_box_helicase_dom"/>
</dbReference>
<feature type="region of interest" description="Disordered" evidence="6">
    <location>
        <begin position="478"/>
        <end position="526"/>
    </location>
</feature>
<protein>
    <recommendedName>
        <fullName evidence="11">RNA helicase 36</fullName>
    </recommendedName>
</protein>
<dbReference type="GO" id="GO:0005524">
    <property type="term" value="F:ATP binding"/>
    <property type="evidence" value="ECO:0007669"/>
    <property type="project" value="UniProtKB-KW"/>
</dbReference>
<feature type="domain" description="Helicase C-terminal" evidence="8">
    <location>
        <begin position="278"/>
        <end position="441"/>
    </location>
</feature>
<comment type="similarity">
    <text evidence="5">Belongs to the DEAD box helicase family.</text>
</comment>
<dbReference type="Gene3D" id="3.40.50.300">
    <property type="entry name" value="P-loop containing nucleotide triphosphate hydrolases"/>
    <property type="match status" value="2"/>
</dbReference>
<evidence type="ECO:0000256" key="3">
    <source>
        <dbReference type="ARBA" id="ARBA00022806"/>
    </source>
</evidence>
<dbReference type="Pfam" id="PF00270">
    <property type="entry name" value="DEAD"/>
    <property type="match status" value="1"/>
</dbReference>
<dbReference type="GO" id="GO:0003724">
    <property type="term" value="F:RNA helicase activity"/>
    <property type="evidence" value="ECO:0007669"/>
    <property type="project" value="TreeGrafter"/>
</dbReference>
<dbReference type="GO" id="GO:0005829">
    <property type="term" value="C:cytosol"/>
    <property type="evidence" value="ECO:0007669"/>
    <property type="project" value="TreeGrafter"/>
</dbReference>
<dbReference type="CDD" id="cd17955">
    <property type="entry name" value="DEADc_DDX49"/>
    <property type="match status" value="1"/>
</dbReference>
<evidence type="ECO:0000256" key="6">
    <source>
        <dbReference type="SAM" id="MobiDB-lite"/>
    </source>
</evidence>
<sequence length="526" mass="59246">MDQQVLVDENFPLFSKSRKPSKKHLSAAPTATATTTAATKDINFNSQHLGKSDDTVLDSTNPSTFTELGLAEWAVKTCKELAMRKPRQVQLHCIPKILDGSHVLGIDETGSGKTAAFALPILHRLGEHPFGVFALVLTPTRELAYQLAEQFRALGSSLHVRIAVVVGGMDKLEQAKILTSRPHVVIATPGRIKVLLEDSPDIPPVFSRTKFLVLDEADRVLDVGFQEDLKLIFQCLPESRQNLFFSATTTSNLQKLHERYQDKLYVYEAYQGLKTVETLKQQIIFVPNKVKEVYLMHILSKMEDMGIRSTIVFFSTCRDCHRLSLMLEVLDQEAAALYSFKSQTHRLEALHQFKSGKASILLATDVASRGLDIPTVDLVINYDVPRFPRDYVHRVGRTARAGRGGLAVSIVTQNDVNLIHEVEALIERQLELVEYKENEVLTLMKKVFSAKNVAEMKMLDDGFEKKAEERKKQKLKMLAEKGLLKKESKKRKRNKGIKKGGEENREEVEMLPDKKGSLNRKSVKGR</sequence>
<dbReference type="PANTHER" id="PTHR47959:SF24">
    <property type="entry name" value="ATP-DEPENDENT RNA HELICASE"/>
    <property type="match status" value="1"/>
</dbReference>
<reference evidence="9" key="1">
    <citation type="submission" date="2023-10" db="EMBL/GenBank/DDBJ databases">
        <title>Chromosome-level genome of the transformable northern wattle, Acacia crassicarpa.</title>
        <authorList>
            <person name="Massaro I."/>
            <person name="Sinha N.R."/>
            <person name="Poethig S."/>
            <person name="Leichty A.R."/>
        </authorList>
    </citation>
    <scope>NUCLEOTIDE SEQUENCE</scope>
    <source>
        <strain evidence="9">Acra3RX</strain>
        <tissue evidence="9">Leaf</tissue>
    </source>
</reference>
<proteinExistence type="inferred from homology"/>
<evidence type="ECO:0000256" key="5">
    <source>
        <dbReference type="RuleBase" id="RU000492"/>
    </source>
</evidence>
<dbReference type="Proteomes" id="UP001293593">
    <property type="component" value="Unassembled WGS sequence"/>
</dbReference>
<keyword evidence="4 5" id="KW-0067">ATP-binding</keyword>
<dbReference type="InterPro" id="IPR001650">
    <property type="entry name" value="Helicase_C-like"/>
</dbReference>
<evidence type="ECO:0000313" key="10">
    <source>
        <dbReference type="Proteomes" id="UP001293593"/>
    </source>
</evidence>
<dbReference type="GO" id="GO:0003676">
    <property type="term" value="F:nucleic acid binding"/>
    <property type="evidence" value="ECO:0007669"/>
    <property type="project" value="InterPro"/>
</dbReference>